<name>A0A9D4RMV6_DREPO</name>
<evidence type="ECO:0000313" key="1">
    <source>
        <dbReference type="EMBL" id="KAH3872192.1"/>
    </source>
</evidence>
<protein>
    <submittedName>
        <fullName evidence="1">Uncharacterized protein</fullName>
    </submittedName>
</protein>
<dbReference type="EMBL" id="JAIWYP010000002">
    <property type="protein sequence ID" value="KAH3872192.1"/>
    <property type="molecule type" value="Genomic_DNA"/>
</dbReference>
<reference evidence="1" key="2">
    <citation type="submission" date="2020-11" db="EMBL/GenBank/DDBJ databases">
        <authorList>
            <person name="McCartney M.A."/>
            <person name="Auch B."/>
            <person name="Kono T."/>
            <person name="Mallez S."/>
            <person name="Becker A."/>
            <person name="Gohl D.M."/>
            <person name="Silverstein K.A.T."/>
            <person name="Koren S."/>
            <person name="Bechman K.B."/>
            <person name="Herman A."/>
            <person name="Abrahante J.E."/>
            <person name="Garbe J."/>
        </authorList>
    </citation>
    <scope>NUCLEOTIDE SEQUENCE</scope>
    <source>
        <strain evidence="1">Duluth1</strain>
        <tissue evidence="1">Whole animal</tissue>
    </source>
</reference>
<sequence length="104" mass="10840">MMHCKLSYLTVPRPIPQHLTPPWAQHYTPCHLHPSLLTVRKALSAVLPDCSSSSPAALASTLGSPESHLPPALSLLTVCEALSAVLPDCFSSSPGALASTLGST</sequence>
<reference evidence="1" key="1">
    <citation type="journal article" date="2019" name="bioRxiv">
        <title>The Genome of the Zebra Mussel, Dreissena polymorpha: A Resource for Invasive Species Research.</title>
        <authorList>
            <person name="McCartney M.A."/>
            <person name="Auch B."/>
            <person name="Kono T."/>
            <person name="Mallez S."/>
            <person name="Zhang Y."/>
            <person name="Obille A."/>
            <person name="Becker A."/>
            <person name="Abrahante J.E."/>
            <person name="Garbe J."/>
            <person name="Badalamenti J.P."/>
            <person name="Herman A."/>
            <person name="Mangelson H."/>
            <person name="Liachko I."/>
            <person name="Sullivan S."/>
            <person name="Sone E.D."/>
            <person name="Koren S."/>
            <person name="Silverstein K.A.T."/>
            <person name="Beckman K.B."/>
            <person name="Gohl D.M."/>
        </authorList>
    </citation>
    <scope>NUCLEOTIDE SEQUENCE</scope>
    <source>
        <strain evidence="1">Duluth1</strain>
        <tissue evidence="1">Whole animal</tissue>
    </source>
</reference>
<keyword evidence="2" id="KW-1185">Reference proteome</keyword>
<dbReference type="AlphaFoldDB" id="A0A9D4RMV6"/>
<dbReference type="Proteomes" id="UP000828390">
    <property type="component" value="Unassembled WGS sequence"/>
</dbReference>
<organism evidence="1 2">
    <name type="scientific">Dreissena polymorpha</name>
    <name type="common">Zebra mussel</name>
    <name type="synonym">Mytilus polymorpha</name>
    <dbReference type="NCBI Taxonomy" id="45954"/>
    <lineage>
        <taxon>Eukaryota</taxon>
        <taxon>Metazoa</taxon>
        <taxon>Spiralia</taxon>
        <taxon>Lophotrochozoa</taxon>
        <taxon>Mollusca</taxon>
        <taxon>Bivalvia</taxon>
        <taxon>Autobranchia</taxon>
        <taxon>Heteroconchia</taxon>
        <taxon>Euheterodonta</taxon>
        <taxon>Imparidentia</taxon>
        <taxon>Neoheterodontei</taxon>
        <taxon>Myida</taxon>
        <taxon>Dreissenoidea</taxon>
        <taxon>Dreissenidae</taxon>
        <taxon>Dreissena</taxon>
    </lineage>
</organism>
<proteinExistence type="predicted"/>
<gene>
    <name evidence="1" type="ORF">DPMN_035407</name>
</gene>
<evidence type="ECO:0000313" key="2">
    <source>
        <dbReference type="Proteomes" id="UP000828390"/>
    </source>
</evidence>
<accession>A0A9D4RMV6</accession>
<comment type="caution">
    <text evidence="1">The sequence shown here is derived from an EMBL/GenBank/DDBJ whole genome shotgun (WGS) entry which is preliminary data.</text>
</comment>